<evidence type="ECO:0000256" key="4">
    <source>
        <dbReference type="PROSITE-ProRule" id="PRU00182"/>
    </source>
</evidence>
<dbReference type="RefSeq" id="WP_006740060.1">
    <property type="nucleotide sequence ID" value="NZ_AEUZ02000001.1"/>
</dbReference>
<dbReference type="NCBIfam" id="TIGR00093">
    <property type="entry name" value="pseudouridine synthase"/>
    <property type="match status" value="1"/>
</dbReference>
<dbReference type="Pfam" id="PF01479">
    <property type="entry name" value="S4"/>
    <property type="match status" value="1"/>
</dbReference>
<dbReference type="InterPro" id="IPR018496">
    <property type="entry name" value="PsdUridine_synth_RsuA/RluB_CS"/>
</dbReference>
<dbReference type="EMBL" id="AEUZ02000001">
    <property type="protein sequence ID" value="EHJ57346.1"/>
    <property type="molecule type" value="Genomic_DNA"/>
</dbReference>
<dbReference type="GO" id="GO:0000455">
    <property type="term" value="P:enzyme-directed rRNA pseudouridine synthesis"/>
    <property type="evidence" value="ECO:0007669"/>
    <property type="project" value="UniProtKB-ARBA"/>
</dbReference>
<dbReference type="eggNOG" id="COG1187">
    <property type="taxonomic scope" value="Bacteria"/>
</dbReference>
<dbReference type="PANTHER" id="PTHR47683">
    <property type="entry name" value="PSEUDOURIDINE SYNTHASE FAMILY PROTEIN-RELATED"/>
    <property type="match status" value="1"/>
</dbReference>
<dbReference type="Gene3D" id="3.10.290.10">
    <property type="entry name" value="RNA-binding S4 domain"/>
    <property type="match status" value="1"/>
</dbReference>
<keyword evidence="3 5" id="KW-0413">Isomerase</keyword>
<evidence type="ECO:0000256" key="2">
    <source>
        <dbReference type="ARBA" id="ARBA00022884"/>
    </source>
</evidence>
<comment type="caution">
    <text evidence="7">The sequence shown here is derived from an EMBL/GenBank/DDBJ whole genome shotgun (WGS) entry which is preliminary data.</text>
</comment>
<evidence type="ECO:0000256" key="5">
    <source>
        <dbReference type="RuleBase" id="RU003887"/>
    </source>
</evidence>
<organism evidence="7 8">
    <name type="scientific">Streptococcus urinalis 2285-97</name>
    <dbReference type="NCBI Taxonomy" id="764291"/>
    <lineage>
        <taxon>Bacteria</taxon>
        <taxon>Bacillati</taxon>
        <taxon>Bacillota</taxon>
        <taxon>Bacilli</taxon>
        <taxon>Lactobacillales</taxon>
        <taxon>Streptococcaceae</taxon>
        <taxon>Streptococcus</taxon>
    </lineage>
</organism>
<evidence type="ECO:0000259" key="6">
    <source>
        <dbReference type="SMART" id="SM00363"/>
    </source>
</evidence>
<comment type="similarity">
    <text evidence="1 5">Belongs to the pseudouridine synthase RsuA family.</text>
</comment>
<dbReference type="PANTHER" id="PTHR47683:SF4">
    <property type="entry name" value="PSEUDOURIDINE SYNTHASE"/>
    <property type="match status" value="1"/>
</dbReference>
<dbReference type="SUPFAM" id="SSF55174">
    <property type="entry name" value="Alpha-L RNA-binding motif"/>
    <property type="match status" value="1"/>
</dbReference>
<keyword evidence="2 4" id="KW-0694">RNA-binding</keyword>
<dbReference type="EC" id="5.4.99.-" evidence="5"/>
<dbReference type="InterPro" id="IPR036986">
    <property type="entry name" value="S4_RNA-bd_sf"/>
</dbReference>
<dbReference type="GO" id="GO:0003723">
    <property type="term" value="F:RNA binding"/>
    <property type="evidence" value="ECO:0007669"/>
    <property type="project" value="UniProtKB-KW"/>
</dbReference>
<accession>G5KDK9</accession>
<evidence type="ECO:0000256" key="3">
    <source>
        <dbReference type="ARBA" id="ARBA00023235"/>
    </source>
</evidence>
<evidence type="ECO:0000256" key="1">
    <source>
        <dbReference type="ARBA" id="ARBA00008348"/>
    </source>
</evidence>
<dbReference type="STRING" id="764291.STRUR_0653"/>
<dbReference type="GO" id="GO:0005829">
    <property type="term" value="C:cytosol"/>
    <property type="evidence" value="ECO:0007669"/>
    <property type="project" value="UniProtKB-ARBA"/>
</dbReference>
<dbReference type="InterPro" id="IPR020103">
    <property type="entry name" value="PsdUridine_synth_cat_dom_sf"/>
</dbReference>
<dbReference type="Gene3D" id="3.30.70.1560">
    <property type="entry name" value="Alpha-L RNA-binding motif"/>
    <property type="match status" value="1"/>
</dbReference>
<dbReference type="InterPro" id="IPR000748">
    <property type="entry name" value="PsdUridine_synth_RsuA/RluB/E/F"/>
</dbReference>
<dbReference type="AlphaFoldDB" id="G5KDK9"/>
<dbReference type="PROSITE" id="PS01149">
    <property type="entry name" value="PSI_RSU"/>
    <property type="match status" value="1"/>
</dbReference>
<dbReference type="InterPro" id="IPR020094">
    <property type="entry name" value="TruA/RsuA/RluB/E/F_N"/>
</dbReference>
<dbReference type="GO" id="GO:0120159">
    <property type="term" value="F:rRNA pseudouridine synthase activity"/>
    <property type="evidence" value="ECO:0007669"/>
    <property type="project" value="UniProtKB-ARBA"/>
</dbReference>
<sequence length="237" mass="26710">MRLDYFLHLAGFGSRKQVKMLIKRRAVTIDDEIIMDENRNCDCQLQKIAVFGEIIKGPSDDYFILNKPKGVVTAKKDEKYLTVFDCLLKKDITDQLYPVGRLDRDTEGLVLLTTNGPLGYKLLQPKNHVSKLYLVEVNGPLESDIVAFFKNGVQFHDGTVCKPAIISVISSSKEKSIAKLSISEGKFHQVKKMFLAYGVKVTKLKRISFAGISLGQLESGQYRTLTSKEKEIIKSFL</sequence>
<dbReference type="PROSITE" id="PS50889">
    <property type="entry name" value="S4"/>
    <property type="match status" value="1"/>
</dbReference>
<dbReference type="FunFam" id="3.30.70.1560:FF:000001">
    <property type="entry name" value="Pseudouridine synthase"/>
    <property type="match status" value="1"/>
</dbReference>
<evidence type="ECO:0000313" key="7">
    <source>
        <dbReference type="EMBL" id="EHJ57346.1"/>
    </source>
</evidence>
<dbReference type="CDD" id="cd00165">
    <property type="entry name" value="S4"/>
    <property type="match status" value="1"/>
</dbReference>
<dbReference type="InterPro" id="IPR042092">
    <property type="entry name" value="PsdUridine_s_RsuA/RluB/E/F_cat"/>
</dbReference>
<reference evidence="7 8" key="1">
    <citation type="journal article" date="2014" name="Int. J. Syst. Evol. Microbiol.">
        <title>Phylogenomics and the dynamic genome evolution of the genus Streptococcus.</title>
        <authorList>
            <consortium name="The Broad Institute Genome Sequencing Platform"/>
            <person name="Richards V.P."/>
            <person name="Palmer S.R."/>
            <person name="Pavinski Bitar P.D."/>
            <person name="Qin X."/>
            <person name="Weinstock G.M."/>
            <person name="Highlander S.K."/>
            <person name="Town C.D."/>
            <person name="Burne R.A."/>
            <person name="Stanhope M.J."/>
        </authorList>
    </citation>
    <scope>NUCLEOTIDE SEQUENCE [LARGE SCALE GENOMIC DNA]</scope>
    <source>
        <strain evidence="7 8">2285-97</strain>
    </source>
</reference>
<gene>
    <name evidence="7" type="ORF">STRUR_0653</name>
</gene>
<feature type="domain" description="RNA-binding S4" evidence="6">
    <location>
        <begin position="1"/>
        <end position="63"/>
    </location>
</feature>
<dbReference type="SMART" id="SM00363">
    <property type="entry name" value="S4"/>
    <property type="match status" value="1"/>
</dbReference>
<name>G5KDK9_9STRE</name>
<evidence type="ECO:0000313" key="8">
    <source>
        <dbReference type="Proteomes" id="UP000005388"/>
    </source>
</evidence>
<dbReference type="Pfam" id="PF00849">
    <property type="entry name" value="PseudoU_synth_2"/>
    <property type="match status" value="1"/>
</dbReference>
<dbReference type="InterPro" id="IPR006145">
    <property type="entry name" value="PsdUridine_synth_RsuA/RluA"/>
</dbReference>
<dbReference type="SUPFAM" id="SSF55120">
    <property type="entry name" value="Pseudouridine synthase"/>
    <property type="match status" value="1"/>
</dbReference>
<dbReference type="InterPro" id="IPR002942">
    <property type="entry name" value="S4_RNA-bd"/>
</dbReference>
<dbReference type="Proteomes" id="UP000005388">
    <property type="component" value="Unassembled WGS sequence"/>
</dbReference>
<dbReference type="CDD" id="cd02553">
    <property type="entry name" value="PseudoU_synth_RsuA"/>
    <property type="match status" value="1"/>
</dbReference>
<dbReference type="Gene3D" id="3.30.70.580">
    <property type="entry name" value="Pseudouridine synthase I, catalytic domain, N-terminal subdomain"/>
    <property type="match status" value="1"/>
</dbReference>
<keyword evidence="8" id="KW-1185">Reference proteome</keyword>
<dbReference type="InterPro" id="IPR050343">
    <property type="entry name" value="RsuA_PseudoU_synthase"/>
</dbReference>
<protein>
    <recommendedName>
        <fullName evidence="5">Pseudouridine synthase</fullName>
        <ecNumber evidence="5">5.4.99.-</ecNumber>
    </recommendedName>
</protein>
<proteinExistence type="inferred from homology"/>